<protein>
    <submittedName>
        <fullName evidence="1">NfeD family protein</fullName>
    </submittedName>
</protein>
<evidence type="ECO:0000313" key="2">
    <source>
        <dbReference type="Proteomes" id="UP000053480"/>
    </source>
</evidence>
<sequence>MASHVVIPIIIIIVVIIALIVTGYIADPLVDIPSLALIGFLTYRMVYVIVKTRHRNFYSYTGKVGKAVDDLAPNKPGYVLIEGEYWQAVSNEPISTGEPVIVVGKQGFILVVKKANRDEVVV</sequence>
<reference evidence="1" key="1">
    <citation type="submission" date="2024-07" db="EMBL/GenBank/DDBJ databases">
        <title>Metagenome and Metagenome-Assembled Genomes of Archaea from a hot spring from the geothermal field of Los Azufres, Mexico.</title>
        <authorList>
            <person name="Marin-Paredes R."/>
            <person name="Martinez-Romero E."/>
            <person name="Servin-Garciduenas L.E."/>
        </authorList>
    </citation>
    <scope>NUCLEOTIDE SEQUENCE</scope>
    <source>
        <strain evidence="1">AZ1-454</strain>
    </source>
</reference>
<name>A0ACC6TNG4_9CREN</name>
<dbReference type="Proteomes" id="UP000053480">
    <property type="component" value="Unassembled WGS sequence"/>
</dbReference>
<evidence type="ECO:0000313" key="1">
    <source>
        <dbReference type="EMBL" id="MEW9491268.1"/>
    </source>
</evidence>
<gene>
    <name evidence="1" type="ORF">TQ35_0003575</name>
</gene>
<proteinExistence type="predicted"/>
<accession>A0ACC6TNG4</accession>
<dbReference type="EMBL" id="JZWS03000003">
    <property type="protein sequence ID" value="MEW9491268.1"/>
    <property type="molecule type" value="Genomic_DNA"/>
</dbReference>
<organism evidence="1 2">
    <name type="scientific">Candidatus Aramenus sulfurataquae</name>
    <dbReference type="NCBI Taxonomy" id="1326980"/>
    <lineage>
        <taxon>Archaea</taxon>
        <taxon>Thermoproteota</taxon>
        <taxon>Thermoprotei</taxon>
        <taxon>Sulfolobales</taxon>
        <taxon>Sulfolobaceae</taxon>
        <taxon>Candidatus Aramenus</taxon>
    </lineage>
</organism>
<comment type="caution">
    <text evidence="1">The sequence shown here is derived from an EMBL/GenBank/DDBJ whole genome shotgun (WGS) entry which is preliminary data.</text>
</comment>